<feature type="domain" description="Reverse transcriptase Ty1/copia-type" evidence="2">
    <location>
        <begin position="192"/>
        <end position="259"/>
    </location>
</feature>
<reference evidence="3 4" key="1">
    <citation type="journal article" date="2018" name="PLoS Genet.">
        <title>Population sequencing reveals clonal diversity and ancestral inbreeding in the grapevine cultivar Chardonnay.</title>
        <authorList>
            <person name="Roach M.J."/>
            <person name="Johnson D.L."/>
            <person name="Bohlmann J."/>
            <person name="van Vuuren H.J."/>
            <person name="Jones S.J."/>
            <person name="Pretorius I.S."/>
            <person name="Schmidt S.A."/>
            <person name="Borneman A.R."/>
        </authorList>
    </citation>
    <scope>NUCLEOTIDE SEQUENCE [LARGE SCALE GENOMIC DNA]</scope>
    <source>
        <strain evidence="4">cv. Chardonnay</strain>
        <tissue evidence="3">Leaf</tissue>
    </source>
</reference>
<gene>
    <name evidence="3" type="primary">POLX_1177</name>
    <name evidence="3" type="ORF">CK203_098184</name>
</gene>
<feature type="compositionally biased region" description="Polar residues" evidence="1">
    <location>
        <begin position="80"/>
        <end position="92"/>
    </location>
</feature>
<dbReference type="InterPro" id="IPR013103">
    <property type="entry name" value="RVT_2"/>
</dbReference>
<name>A0A438CJK9_VITVI</name>
<protein>
    <submittedName>
        <fullName evidence="3">Retrovirus-related Pol polyprotein from transposon TNT 1-94</fullName>
    </submittedName>
</protein>
<dbReference type="Proteomes" id="UP000288805">
    <property type="component" value="Unassembled WGS sequence"/>
</dbReference>
<dbReference type="Pfam" id="PF07727">
    <property type="entry name" value="RVT_2"/>
    <property type="match status" value="1"/>
</dbReference>
<proteinExistence type="predicted"/>
<evidence type="ECO:0000259" key="2">
    <source>
        <dbReference type="Pfam" id="PF07727"/>
    </source>
</evidence>
<evidence type="ECO:0000256" key="1">
    <source>
        <dbReference type="SAM" id="MobiDB-lite"/>
    </source>
</evidence>
<dbReference type="AlphaFoldDB" id="A0A438CJK9"/>
<dbReference type="EMBL" id="QGNW01002197">
    <property type="protein sequence ID" value="RVW23396.1"/>
    <property type="molecule type" value="Genomic_DNA"/>
</dbReference>
<comment type="caution">
    <text evidence="3">The sequence shown here is derived from an EMBL/GenBank/DDBJ whole genome shotgun (WGS) entry which is preliminary data.</text>
</comment>
<sequence length="263" mass="29877">MPTKVLENQALGENISRLEDRWDSDVEKELKEGTNIIAAEKNDVVAAEIIAEMNDIVAEIVDKDDGYRMVVHPSRRDNPRNPSYNQSNSVSPTIPAENPAETSSNALTNDETMAERPKTPIFNVYPRKKRSIITSPTPIVNLETSNENNDKLLPLYSSHKLSQQIPTIVQEALNSKPWKDALNEEIIVSKKNQTEEIVDLVEGKTPMDCKWIFTMKYKFDGSKERCKARLTVKWYTQTYGIDHHETFAPMAKMNTISLVVIKD</sequence>
<organism evidence="3 4">
    <name type="scientific">Vitis vinifera</name>
    <name type="common">Grape</name>
    <dbReference type="NCBI Taxonomy" id="29760"/>
    <lineage>
        <taxon>Eukaryota</taxon>
        <taxon>Viridiplantae</taxon>
        <taxon>Streptophyta</taxon>
        <taxon>Embryophyta</taxon>
        <taxon>Tracheophyta</taxon>
        <taxon>Spermatophyta</taxon>
        <taxon>Magnoliopsida</taxon>
        <taxon>eudicotyledons</taxon>
        <taxon>Gunneridae</taxon>
        <taxon>Pentapetalae</taxon>
        <taxon>rosids</taxon>
        <taxon>Vitales</taxon>
        <taxon>Vitaceae</taxon>
        <taxon>Viteae</taxon>
        <taxon>Vitis</taxon>
    </lineage>
</organism>
<accession>A0A438CJK9</accession>
<evidence type="ECO:0000313" key="4">
    <source>
        <dbReference type="Proteomes" id="UP000288805"/>
    </source>
</evidence>
<feature type="region of interest" description="Disordered" evidence="1">
    <location>
        <begin position="72"/>
        <end position="108"/>
    </location>
</feature>
<evidence type="ECO:0000313" key="3">
    <source>
        <dbReference type="EMBL" id="RVW23396.1"/>
    </source>
</evidence>